<accession>A0A6J8BS53</accession>
<feature type="domain" description="Up-regulator of cell proliferation-like" evidence="1">
    <location>
        <begin position="79"/>
        <end position="233"/>
    </location>
</feature>
<dbReference type="Pfam" id="PF25496">
    <property type="entry name" value="URGCP"/>
    <property type="match status" value="1"/>
</dbReference>
<evidence type="ECO:0000259" key="1">
    <source>
        <dbReference type="Pfam" id="PF25496"/>
    </source>
</evidence>
<keyword evidence="3" id="KW-1185">Reference proteome</keyword>
<dbReference type="InterPro" id="IPR052986">
    <property type="entry name" value="VLIG_GTPase"/>
</dbReference>
<organism evidence="2 3">
    <name type="scientific">Mytilus coruscus</name>
    <name type="common">Sea mussel</name>
    <dbReference type="NCBI Taxonomy" id="42192"/>
    <lineage>
        <taxon>Eukaryota</taxon>
        <taxon>Metazoa</taxon>
        <taxon>Spiralia</taxon>
        <taxon>Lophotrochozoa</taxon>
        <taxon>Mollusca</taxon>
        <taxon>Bivalvia</taxon>
        <taxon>Autobranchia</taxon>
        <taxon>Pteriomorphia</taxon>
        <taxon>Mytilida</taxon>
        <taxon>Mytiloidea</taxon>
        <taxon>Mytilidae</taxon>
        <taxon>Mytilinae</taxon>
        <taxon>Mytilus</taxon>
    </lineage>
</organism>
<dbReference type="AlphaFoldDB" id="A0A6J8BS53"/>
<dbReference type="OrthoDB" id="10070673at2759"/>
<sequence length="234" mass="26523">MDVMTIRALAKVFELKDVALKFAKNIIMMNYTCRDQMLHEFLEHIKVGKKELGEDRTISEGIVLIIFLNDIEYEDETELNPLDLIFALFKSCSPMLKQILANKLFMSKLAIPFILPKFGNEPLEMCLWPLRSIILESKLNNGSCQDMSVECPCEIVSFVRIGRSSVSKSKLLNEILTDQYHNTFSNKDCPLGTSKRIISDGIVEAAWNIPSNKSKILTNTTMFLNLRGDAVSHA</sequence>
<proteinExistence type="predicted"/>
<dbReference type="InterPro" id="IPR057365">
    <property type="entry name" value="URGCP"/>
</dbReference>
<gene>
    <name evidence="2" type="ORF">MCOR_21085</name>
</gene>
<name>A0A6J8BS53_MYTCO</name>
<dbReference type="PANTHER" id="PTHR14819">
    <property type="entry name" value="GTP-BINDING"/>
    <property type="match status" value="1"/>
</dbReference>
<evidence type="ECO:0000313" key="3">
    <source>
        <dbReference type="Proteomes" id="UP000507470"/>
    </source>
</evidence>
<reference evidence="2 3" key="1">
    <citation type="submission" date="2020-06" db="EMBL/GenBank/DDBJ databases">
        <authorList>
            <person name="Li R."/>
            <person name="Bekaert M."/>
        </authorList>
    </citation>
    <scope>NUCLEOTIDE SEQUENCE [LARGE SCALE GENOMIC DNA]</scope>
    <source>
        <strain evidence="3">wild</strain>
    </source>
</reference>
<evidence type="ECO:0000313" key="2">
    <source>
        <dbReference type="EMBL" id="CAC5385549.1"/>
    </source>
</evidence>
<protein>
    <recommendedName>
        <fullName evidence="1">Up-regulator of cell proliferation-like domain-containing protein</fullName>
    </recommendedName>
</protein>
<dbReference type="PANTHER" id="PTHR14819:SF25">
    <property type="entry name" value="CHROMOSOME UNDETERMINED SCAFFOLD_52, WHOLE GENOME SHOTGUN SEQUENCE"/>
    <property type="match status" value="1"/>
</dbReference>
<dbReference type="EMBL" id="CACVKT020003741">
    <property type="protein sequence ID" value="CAC5385549.1"/>
    <property type="molecule type" value="Genomic_DNA"/>
</dbReference>
<dbReference type="Proteomes" id="UP000507470">
    <property type="component" value="Unassembled WGS sequence"/>
</dbReference>